<proteinExistence type="predicted"/>
<accession>A0A409VIS7</accession>
<reference evidence="1 2" key="1">
    <citation type="journal article" date="2018" name="Evol. Lett.">
        <title>Horizontal gene cluster transfer increased hallucinogenic mushroom diversity.</title>
        <authorList>
            <person name="Reynolds H.T."/>
            <person name="Vijayakumar V."/>
            <person name="Gluck-Thaler E."/>
            <person name="Korotkin H.B."/>
            <person name="Matheny P.B."/>
            <person name="Slot J.C."/>
        </authorList>
    </citation>
    <scope>NUCLEOTIDE SEQUENCE [LARGE SCALE GENOMIC DNA]</scope>
    <source>
        <strain evidence="1 2">SRW20</strain>
    </source>
</reference>
<gene>
    <name evidence="1" type="ORF">CVT26_010895</name>
</gene>
<evidence type="ECO:0000313" key="2">
    <source>
        <dbReference type="Proteomes" id="UP000284706"/>
    </source>
</evidence>
<keyword evidence="2" id="KW-1185">Reference proteome</keyword>
<dbReference type="EMBL" id="NHYE01005637">
    <property type="protein sequence ID" value="PPQ66172.1"/>
    <property type="molecule type" value="Genomic_DNA"/>
</dbReference>
<protein>
    <submittedName>
        <fullName evidence="1">Uncharacterized protein</fullName>
    </submittedName>
</protein>
<dbReference type="AlphaFoldDB" id="A0A409VIS7"/>
<sequence>MGIVYVTFKNTGDDPVKVSWVFRSNMKRQTIQPGDEKYFPFEDGKEYTLFFTVGDGHPYAYTQVQWIELNSTTVLIHLSKLLGPNLMIQMSSM</sequence>
<comment type="caution">
    <text evidence="1">The sequence shown here is derived from an EMBL/GenBank/DDBJ whole genome shotgun (WGS) entry which is preliminary data.</text>
</comment>
<evidence type="ECO:0000313" key="1">
    <source>
        <dbReference type="EMBL" id="PPQ66172.1"/>
    </source>
</evidence>
<dbReference type="InParanoid" id="A0A409VIS7"/>
<name>A0A409VIS7_9AGAR</name>
<dbReference type="Proteomes" id="UP000284706">
    <property type="component" value="Unassembled WGS sequence"/>
</dbReference>
<organism evidence="1 2">
    <name type="scientific">Gymnopilus dilepis</name>
    <dbReference type="NCBI Taxonomy" id="231916"/>
    <lineage>
        <taxon>Eukaryota</taxon>
        <taxon>Fungi</taxon>
        <taxon>Dikarya</taxon>
        <taxon>Basidiomycota</taxon>
        <taxon>Agaricomycotina</taxon>
        <taxon>Agaricomycetes</taxon>
        <taxon>Agaricomycetidae</taxon>
        <taxon>Agaricales</taxon>
        <taxon>Agaricineae</taxon>
        <taxon>Hymenogastraceae</taxon>
        <taxon>Gymnopilus</taxon>
    </lineage>
</organism>